<accession>A0AC34RRT3</accession>
<proteinExistence type="predicted"/>
<dbReference type="WBParaSite" id="JU765_v2.g9311.t1">
    <property type="protein sequence ID" value="JU765_v2.g9311.t1"/>
    <property type="gene ID" value="JU765_v2.g9311"/>
</dbReference>
<dbReference type="Proteomes" id="UP000887576">
    <property type="component" value="Unplaced"/>
</dbReference>
<name>A0AC34RRT3_9BILA</name>
<reference evidence="2" key="1">
    <citation type="submission" date="2022-11" db="UniProtKB">
        <authorList>
            <consortium name="WormBaseParasite"/>
        </authorList>
    </citation>
    <scope>IDENTIFICATION</scope>
</reference>
<evidence type="ECO:0000313" key="2">
    <source>
        <dbReference type="WBParaSite" id="JU765_v2.g9311.t1"/>
    </source>
</evidence>
<organism evidence="1 2">
    <name type="scientific">Panagrolaimus sp. JU765</name>
    <dbReference type="NCBI Taxonomy" id="591449"/>
    <lineage>
        <taxon>Eukaryota</taxon>
        <taxon>Metazoa</taxon>
        <taxon>Ecdysozoa</taxon>
        <taxon>Nematoda</taxon>
        <taxon>Chromadorea</taxon>
        <taxon>Rhabditida</taxon>
        <taxon>Tylenchina</taxon>
        <taxon>Panagrolaimomorpha</taxon>
        <taxon>Panagrolaimoidea</taxon>
        <taxon>Panagrolaimidae</taxon>
        <taxon>Panagrolaimus</taxon>
    </lineage>
</organism>
<evidence type="ECO:0000313" key="1">
    <source>
        <dbReference type="Proteomes" id="UP000887576"/>
    </source>
</evidence>
<protein>
    <submittedName>
        <fullName evidence="2">Uncharacterized protein</fullName>
    </submittedName>
</protein>
<sequence>MRIIGGRFFKQKSENVAVDETNPGTSKSAKKDKKHRQQLNFINQTLCPFSFTNSSDDENDETIPSTLIQQNHNIPSTTLTNFDSLITTVNEVLTNPELGTPSERAAIVVHSTVEYKNILVPNLSQITSSSYYWGMMDRYEAESLLDGKPEGTFLLRDSAQINYLFSVSFRRYSRTLHARIEFLNGKFSFDIHDEKAFKSSSISELIDHFKDPKQCWYYEPQLSLPLQRNFVFSLKHLSRATIVSNTTYNQVSSLPLPGYLKKYLREYHYKQPIRITELDV</sequence>